<name>A0A918VJJ5_9ACTN</name>
<feature type="transmembrane region" description="Helical" evidence="2">
    <location>
        <begin position="27"/>
        <end position="46"/>
    </location>
</feature>
<evidence type="ECO:0000313" key="5">
    <source>
        <dbReference type="Proteomes" id="UP000623010"/>
    </source>
</evidence>
<feature type="compositionally biased region" description="Basic and acidic residues" evidence="1">
    <location>
        <begin position="193"/>
        <end position="209"/>
    </location>
</feature>
<evidence type="ECO:0000313" key="4">
    <source>
        <dbReference type="EMBL" id="GHA02473.1"/>
    </source>
</evidence>
<comment type="caution">
    <text evidence="4">The sequence shown here is derived from an EMBL/GenBank/DDBJ whole genome shotgun (WGS) entry which is preliminary data.</text>
</comment>
<proteinExistence type="predicted"/>
<evidence type="ECO:0000256" key="1">
    <source>
        <dbReference type="SAM" id="MobiDB-lite"/>
    </source>
</evidence>
<evidence type="ECO:0000256" key="2">
    <source>
        <dbReference type="SAM" id="Phobius"/>
    </source>
</evidence>
<reference evidence="4" key="2">
    <citation type="submission" date="2020-09" db="EMBL/GenBank/DDBJ databases">
        <authorList>
            <person name="Sun Q."/>
            <person name="Ohkuma M."/>
        </authorList>
    </citation>
    <scope>NUCLEOTIDE SEQUENCE</scope>
    <source>
        <strain evidence="4">JCM 5016</strain>
    </source>
</reference>
<feature type="transmembrane region" description="Helical" evidence="2">
    <location>
        <begin position="151"/>
        <end position="172"/>
    </location>
</feature>
<dbReference type="RefSeq" id="WP_373303259.1">
    <property type="nucleotide sequence ID" value="NZ_BMWH01000021.1"/>
</dbReference>
<dbReference type="AlphaFoldDB" id="A0A918VJJ5"/>
<feature type="transmembrane region" description="Helical" evidence="2">
    <location>
        <begin position="122"/>
        <end position="139"/>
    </location>
</feature>
<evidence type="ECO:0000259" key="3">
    <source>
        <dbReference type="Pfam" id="PF07885"/>
    </source>
</evidence>
<feature type="domain" description="Potassium channel" evidence="3">
    <location>
        <begin position="96"/>
        <end position="176"/>
    </location>
</feature>
<protein>
    <submittedName>
        <fullName evidence="4">Membrane protein</fullName>
    </submittedName>
</protein>
<dbReference type="Gene3D" id="1.10.287.70">
    <property type="match status" value="1"/>
</dbReference>
<feature type="region of interest" description="Disordered" evidence="1">
    <location>
        <begin position="182"/>
        <end position="209"/>
    </location>
</feature>
<dbReference type="EMBL" id="BMWH01000021">
    <property type="protein sequence ID" value="GHA02473.1"/>
    <property type="molecule type" value="Genomic_DNA"/>
</dbReference>
<keyword evidence="5" id="KW-1185">Reference proteome</keyword>
<keyword evidence="2" id="KW-0472">Membrane</keyword>
<dbReference type="Pfam" id="PF07885">
    <property type="entry name" value="Ion_trans_2"/>
    <property type="match status" value="1"/>
</dbReference>
<sequence>MGDASGPGSSRTSGSGSGAAWRAARTWLFTVALVAVMVTGYFRLPIDRLGPRHAAQSWTLFALALMFVAIMLLRQIRNVLLNRPHTHPGLVIPLLMCLSILIFATTYQALAQRPGEFRGLTTRLDALYFTLVTLATLGYGDITPRGQSARLATMLQILYNFVFLTAAATALTQQIRNVVQRRGGAARTGAGAPERRSPRNDQSDPEVKE</sequence>
<feature type="transmembrane region" description="Helical" evidence="2">
    <location>
        <begin position="88"/>
        <end position="110"/>
    </location>
</feature>
<keyword evidence="2" id="KW-0812">Transmembrane</keyword>
<organism evidence="4 5">
    <name type="scientific">Streptomyces echinoruber</name>
    <dbReference type="NCBI Taxonomy" id="68898"/>
    <lineage>
        <taxon>Bacteria</taxon>
        <taxon>Bacillati</taxon>
        <taxon>Actinomycetota</taxon>
        <taxon>Actinomycetes</taxon>
        <taxon>Kitasatosporales</taxon>
        <taxon>Streptomycetaceae</taxon>
        <taxon>Streptomyces</taxon>
    </lineage>
</organism>
<feature type="compositionally biased region" description="Low complexity" evidence="1">
    <location>
        <begin position="182"/>
        <end position="192"/>
    </location>
</feature>
<accession>A0A918VJJ5</accession>
<feature type="transmembrane region" description="Helical" evidence="2">
    <location>
        <begin position="58"/>
        <end position="76"/>
    </location>
</feature>
<keyword evidence="2" id="KW-1133">Transmembrane helix</keyword>
<dbReference type="Proteomes" id="UP000623010">
    <property type="component" value="Unassembled WGS sequence"/>
</dbReference>
<dbReference type="InterPro" id="IPR013099">
    <property type="entry name" value="K_chnl_dom"/>
</dbReference>
<reference evidence="4" key="1">
    <citation type="journal article" date="2014" name="Int. J. Syst. Evol. Microbiol.">
        <title>Complete genome sequence of Corynebacterium casei LMG S-19264T (=DSM 44701T), isolated from a smear-ripened cheese.</title>
        <authorList>
            <consortium name="US DOE Joint Genome Institute (JGI-PGF)"/>
            <person name="Walter F."/>
            <person name="Albersmeier A."/>
            <person name="Kalinowski J."/>
            <person name="Ruckert C."/>
        </authorList>
    </citation>
    <scope>NUCLEOTIDE SEQUENCE</scope>
    <source>
        <strain evidence="4">JCM 5016</strain>
    </source>
</reference>
<gene>
    <name evidence="4" type="ORF">GCM10010389_47390</name>
</gene>
<dbReference type="SUPFAM" id="SSF81324">
    <property type="entry name" value="Voltage-gated potassium channels"/>
    <property type="match status" value="1"/>
</dbReference>